<dbReference type="KEGG" id="lali:LA20249_07450"/>
<dbReference type="InterPro" id="IPR025997">
    <property type="entry name" value="SBP_2_dom"/>
</dbReference>
<keyword evidence="6" id="KW-1185">Reference proteome</keyword>
<name>A0A2K9HHJ7_9LACO</name>
<dbReference type="SUPFAM" id="SSF53822">
    <property type="entry name" value="Periplasmic binding protein-like I"/>
    <property type="match status" value="1"/>
</dbReference>
<proteinExistence type="predicted"/>
<dbReference type="STRING" id="1423720.FC67_GL001307"/>
<dbReference type="PROSITE" id="PS00356">
    <property type="entry name" value="HTH_LACI_1"/>
    <property type="match status" value="1"/>
</dbReference>
<organism evidence="5 6">
    <name type="scientific">Companilactobacillus alimentarius DSM 20249</name>
    <dbReference type="NCBI Taxonomy" id="1423720"/>
    <lineage>
        <taxon>Bacteria</taxon>
        <taxon>Bacillati</taxon>
        <taxon>Bacillota</taxon>
        <taxon>Bacilli</taxon>
        <taxon>Lactobacillales</taxon>
        <taxon>Lactobacillaceae</taxon>
        <taxon>Companilactobacillus</taxon>
    </lineage>
</organism>
<dbReference type="InterPro" id="IPR028082">
    <property type="entry name" value="Peripla_BP_I"/>
</dbReference>
<dbReference type="AlphaFoldDB" id="A0A2K9HHJ7"/>
<accession>A0A2K9HHJ7</accession>
<dbReference type="PROSITE" id="PS50932">
    <property type="entry name" value="HTH_LACI_2"/>
    <property type="match status" value="1"/>
</dbReference>
<keyword evidence="2" id="KW-0238">DNA-binding</keyword>
<keyword evidence="1" id="KW-0805">Transcription regulation</keyword>
<dbReference type="EMBL" id="CP018867">
    <property type="protein sequence ID" value="AUI72020.1"/>
    <property type="molecule type" value="Genomic_DNA"/>
</dbReference>
<dbReference type="Gene3D" id="3.40.50.2300">
    <property type="match status" value="2"/>
</dbReference>
<evidence type="ECO:0000259" key="4">
    <source>
        <dbReference type="PROSITE" id="PS50932"/>
    </source>
</evidence>
<dbReference type="Gene3D" id="1.10.260.40">
    <property type="entry name" value="lambda repressor-like DNA-binding domains"/>
    <property type="match status" value="1"/>
</dbReference>
<dbReference type="OrthoDB" id="1639518at2"/>
<sequence length="327" mass="36908">MPEKKHIANIKDVASVAKVSTATVSRYLNGNLNRMSSKTAERVKVAIEKLEYVPNSAARQMITKSSKMIALIVANTDDYFSTEVFKGVSSILESYGYIGMMLDSDSDIVRERKLMSVVNSNTFDGLIIQPFNSIGSIEESIHRNIPIVIVDREMDQAPWVQVITNNYEVSREAASYFMKQGFTRFIVLTSKLSAATNRRERYRGIESVAKNIEVLEVSESLYNHKEIYDNLVKLLTESKERTVIFALKERWLLEFVPNLILKGYIDNVKATATGFADTTMARQIEPKMKLISQDPFLMGAGCAEIMVKRLKGEVQKENVIVVPATFH</sequence>
<evidence type="ECO:0000313" key="5">
    <source>
        <dbReference type="EMBL" id="AUI72020.1"/>
    </source>
</evidence>
<keyword evidence="3" id="KW-0804">Transcription</keyword>
<dbReference type="GO" id="GO:0003700">
    <property type="term" value="F:DNA-binding transcription factor activity"/>
    <property type="evidence" value="ECO:0007669"/>
    <property type="project" value="TreeGrafter"/>
</dbReference>
<dbReference type="CDD" id="cd01392">
    <property type="entry name" value="HTH_LacI"/>
    <property type="match status" value="1"/>
</dbReference>
<dbReference type="InterPro" id="IPR000843">
    <property type="entry name" value="HTH_LacI"/>
</dbReference>
<evidence type="ECO:0000256" key="2">
    <source>
        <dbReference type="ARBA" id="ARBA00023125"/>
    </source>
</evidence>
<evidence type="ECO:0000256" key="1">
    <source>
        <dbReference type="ARBA" id="ARBA00023015"/>
    </source>
</evidence>
<dbReference type="InterPro" id="IPR010982">
    <property type="entry name" value="Lambda_DNA-bd_dom_sf"/>
</dbReference>
<dbReference type="SMART" id="SM00354">
    <property type="entry name" value="HTH_LACI"/>
    <property type="match status" value="1"/>
</dbReference>
<feature type="domain" description="HTH lacI-type" evidence="4">
    <location>
        <begin position="8"/>
        <end position="63"/>
    </location>
</feature>
<dbReference type="Pfam" id="PF00356">
    <property type="entry name" value="LacI"/>
    <property type="match status" value="1"/>
</dbReference>
<dbReference type="PANTHER" id="PTHR30146:SF154">
    <property type="entry name" value="TRANSCRIPTION REGULATOR, MEMBER OF GALR FAMILY"/>
    <property type="match status" value="1"/>
</dbReference>
<dbReference type="Proteomes" id="UP000234653">
    <property type="component" value="Chromosome"/>
</dbReference>
<dbReference type="Pfam" id="PF13407">
    <property type="entry name" value="Peripla_BP_4"/>
    <property type="match status" value="1"/>
</dbReference>
<dbReference type="SUPFAM" id="SSF47413">
    <property type="entry name" value="lambda repressor-like DNA-binding domains"/>
    <property type="match status" value="1"/>
</dbReference>
<dbReference type="GO" id="GO:0000976">
    <property type="term" value="F:transcription cis-regulatory region binding"/>
    <property type="evidence" value="ECO:0007669"/>
    <property type="project" value="TreeGrafter"/>
</dbReference>
<protein>
    <submittedName>
        <fullName evidence="5">Transcriptional regulator</fullName>
    </submittedName>
</protein>
<dbReference type="RefSeq" id="WP_057737203.1">
    <property type="nucleotide sequence ID" value="NZ_AZDQ01000005.1"/>
</dbReference>
<gene>
    <name evidence="5" type="ORF">LA20249_07450</name>
</gene>
<dbReference type="PANTHER" id="PTHR30146">
    <property type="entry name" value="LACI-RELATED TRANSCRIPTIONAL REPRESSOR"/>
    <property type="match status" value="1"/>
</dbReference>
<evidence type="ECO:0000313" key="6">
    <source>
        <dbReference type="Proteomes" id="UP000234653"/>
    </source>
</evidence>
<evidence type="ECO:0000256" key="3">
    <source>
        <dbReference type="ARBA" id="ARBA00023163"/>
    </source>
</evidence>
<reference evidence="5 6" key="1">
    <citation type="submission" date="2016-12" db="EMBL/GenBank/DDBJ databases">
        <title>The whole genome sequencing and assembly of Lactobacillus alimentarius DSM 20249T strain.</title>
        <authorList>
            <person name="Lee Y.-J."/>
            <person name="Yi H."/>
            <person name="Bahn Y.-S."/>
            <person name="Kim J.F."/>
            <person name="Lee D.-W."/>
        </authorList>
    </citation>
    <scope>NUCLEOTIDE SEQUENCE [LARGE SCALE GENOMIC DNA]</scope>
    <source>
        <strain evidence="5 6">DSM 20249</strain>
    </source>
</reference>